<dbReference type="Pfam" id="PF13556">
    <property type="entry name" value="HTH_30"/>
    <property type="match status" value="1"/>
</dbReference>
<gene>
    <name evidence="3" type="ORF">SAMN05216215_100123</name>
</gene>
<protein>
    <submittedName>
        <fullName evidence="3">Purine catabolism regulatory protein</fullName>
    </submittedName>
</protein>
<dbReference type="AlphaFoldDB" id="A0A1H2Q844"/>
<dbReference type="Pfam" id="PF07905">
    <property type="entry name" value="PucR"/>
    <property type="match status" value="1"/>
</dbReference>
<sequence length="516" mass="55690">MALRMADVLGLPGLDLRLLAGAGGLHREVRWAHVIELTDPVPWLRGAELVLTVGLGLPDDPRGQRDYVRRLADAGCAGLGFPPGEIRTELPPAVLEAADECDFPVVAAIESTPFIAITEAVAQWYADHRSHQERQALKAQDAMARAALRSGPAGIVRELAAGTGGEVLLLDSAGHMRAAEPPERRDWHEAVRAAVRRDTRGALGTTFGDREIHVASTGISGSPSGWLAVASAPPVAAHVRILANHAANLVGVGVEGVRSARAKTHQQRAAIFAAALEENSATLWDRLEDACPLPPPPYEVVALRAEGAEPPKLARIVLDTLAEVIDDTSLEERLVVCPLPEALVAVLPDANPKAGRALAERLNARAGQVRAGAATARDRTELPATIFRATTALSRAEGTYRHADELAASALFQGVFDGPAVERFVDSALEPLRRQDERRRTGTPSLVECVRTFLDEGQNLEAAARKLDIHRNTLRSRLRTAERVTNRSLDQPQDRLELWLATTLERPDTTADYRQT</sequence>
<organism evidence="3 4">
    <name type="scientific">Saccharopolyspora shandongensis</name>
    <dbReference type="NCBI Taxonomy" id="418495"/>
    <lineage>
        <taxon>Bacteria</taxon>
        <taxon>Bacillati</taxon>
        <taxon>Actinomycetota</taxon>
        <taxon>Actinomycetes</taxon>
        <taxon>Pseudonocardiales</taxon>
        <taxon>Pseudonocardiaceae</taxon>
        <taxon>Saccharopolyspora</taxon>
    </lineage>
</organism>
<feature type="domain" description="PucR C-terminal helix-turn-helix" evidence="2">
    <location>
        <begin position="446"/>
        <end position="502"/>
    </location>
</feature>
<name>A0A1H2Q844_9PSEU</name>
<dbReference type="Proteomes" id="UP000199529">
    <property type="component" value="Unassembled WGS sequence"/>
</dbReference>
<evidence type="ECO:0000259" key="2">
    <source>
        <dbReference type="Pfam" id="PF13556"/>
    </source>
</evidence>
<dbReference type="Gene3D" id="1.10.10.2840">
    <property type="entry name" value="PucR C-terminal helix-turn-helix domain"/>
    <property type="match status" value="1"/>
</dbReference>
<proteinExistence type="predicted"/>
<dbReference type="STRING" id="418495.SAMN05216215_100123"/>
<evidence type="ECO:0000259" key="1">
    <source>
        <dbReference type="Pfam" id="PF07905"/>
    </source>
</evidence>
<dbReference type="InterPro" id="IPR051448">
    <property type="entry name" value="CdaR-like_regulators"/>
</dbReference>
<dbReference type="RefSeq" id="WP_093259882.1">
    <property type="nucleotide sequence ID" value="NZ_FNOK01000001.1"/>
</dbReference>
<dbReference type="InterPro" id="IPR042070">
    <property type="entry name" value="PucR_C-HTH_sf"/>
</dbReference>
<dbReference type="EMBL" id="FNOK01000001">
    <property type="protein sequence ID" value="SDW03312.1"/>
    <property type="molecule type" value="Genomic_DNA"/>
</dbReference>
<dbReference type="OrthoDB" id="8450798at2"/>
<dbReference type="InterPro" id="IPR025736">
    <property type="entry name" value="PucR_C-HTH_dom"/>
</dbReference>
<evidence type="ECO:0000313" key="3">
    <source>
        <dbReference type="EMBL" id="SDW03312.1"/>
    </source>
</evidence>
<dbReference type="PANTHER" id="PTHR33744:SF1">
    <property type="entry name" value="DNA-BINDING TRANSCRIPTIONAL ACTIVATOR ADER"/>
    <property type="match status" value="1"/>
</dbReference>
<dbReference type="PANTHER" id="PTHR33744">
    <property type="entry name" value="CARBOHYDRATE DIACID REGULATOR"/>
    <property type="match status" value="1"/>
</dbReference>
<accession>A0A1H2Q844</accession>
<evidence type="ECO:0000313" key="4">
    <source>
        <dbReference type="Proteomes" id="UP000199529"/>
    </source>
</evidence>
<dbReference type="InterPro" id="IPR012914">
    <property type="entry name" value="PucR_dom"/>
</dbReference>
<feature type="domain" description="Purine catabolism PurC-like" evidence="1">
    <location>
        <begin position="7"/>
        <end position="123"/>
    </location>
</feature>
<reference evidence="4" key="1">
    <citation type="submission" date="2016-10" db="EMBL/GenBank/DDBJ databases">
        <authorList>
            <person name="Varghese N."/>
            <person name="Submissions S."/>
        </authorList>
    </citation>
    <scope>NUCLEOTIDE SEQUENCE [LARGE SCALE GENOMIC DNA]</scope>
    <source>
        <strain evidence="4">CGMCC 4.3530</strain>
    </source>
</reference>
<keyword evidence="4" id="KW-1185">Reference proteome</keyword>